<proteinExistence type="predicted"/>
<dbReference type="EMBL" id="JAZHPZ010000011">
    <property type="protein sequence ID" value="MEF2967935.1"/>
    <property type="molecule type" value="Genomic_DNA"/>
</dbReference>
<sequence length="103" mass="11194">MTPELQAVETAKLKLIESIAKSQMAMARILDSLADVSGHSGATARHLAENITVLSKYQDAIARTVCGISVHRVHYGTPSSPWIMKSCYPAIDAARGEQEDLNR</sequence>
<name>A0ABU7VWS6_9BACL</name>
<gene>
    <name evidence="1" type="ORF">V3851_19065</name>
</gene>
<comment type="caution">
    <text evidence="1">The sequence shown here is derived from an EMBL/GenBank/DDBJ whole genome shotgun (WGS) entry which is preliminary data.</text>
</comment>
<dbReference type="RefSeq" id="WP_331848147.1">
    <property type="nucleotide sequence ID" value="NZ_JAZHPZ010000011.1"/>
</dbReference>
<organism evidence="1 2">
    <name type="scientific">Paenibacillus haidiansis</name>
    <dbReference type="NCBI Taxonomy" id="1574488"/>
    <lineage>
        <taxon>Bacteria</taxon>
        <taxon>Bacillati</taxon>
        <taxon>Bacillota</taxon>
        <taxon>Bacilli</taxon>
        <taxon>Bacillales</taxon>
        <taxon>Paenibacillaceae</taxon>
        <taxon>Paenibacillus</taxon>
    </lineage>
</organism>
<protein>
    <submittedName>
        <fullName evidence="1">Uncharacterized protein</fullName>
    </submittedName>
</protein>
<accession>A0ABU7VWS6</accession>
<reference evidence="1 2" key="1">
    <citation type="submission" date="2024-02" db="EMBL/GenBank/DDBJ databases">
        <title>A nitrogen-fixing paenibacillus bacterium.</title>
        <authorList>
            <person name="Zhang W.L."/>
            <person name="Chen S.F."/>
        </authorList>
    </citation>
    <scope>NUCLEOTIDE SEQUENCE [LARGE SCALE GENOMIC DNA]</scope>
    <source>
        <strain evidence="1 2">M1</strain>
    </source>
</reference>
<keyword evidence="2" id="KW-1185">Reference proteome</keyword>
<dbReference type="Proteomes" id="UP001306950">
    <property type="component" value="Unassembled WGS sequence"/>
</dbReference>
<evidence type="ECO:0000313" key="2">
    <source>
        <dbReference type="Proteomes" id="UP001306950"/>
    </source>
</evidence>
<evidence type="ECO:0000313" key="1">
    <source>
        <dbReference type="EMBL" id="MEF2967935.1"/>
    </source>
</evidence>